<feature type="region of interest" description="Disordered" evidence="1">
    <location>
        <begin position="111"/>
        <end position="134"/>
    </location>
</feature>
<reference evidence="3" key="2">
    <citation type="submission" date="2014-06" db="EMBL/GenBank/DDBJ databases">
        <authorList>
            <person name="Genoscope - CEA"/>
        </authorList>
    </citation>
    <scope>NUCLEOTIDE SEQUENCE</scope>
</reference>
<feature type="region of interest" description="Disordered" evidence="1">
    <location>
        <begin position="264"/>
        <end position="291"/>
    </location>
</feature>
<dbReference type="GO" id="GO:0005783">
    <property type="term" value="C:endoplasmic reticulum"/>
    <property type="evidence" value="ECO:0000318"/>
    <property type="project" value="GO_Central"/>
</dbReference>
<dbReference type="Proteomes" id="UP000028999">
    <property type="component" value="Unassembled WGS sequence"/>
</dbReference>
<dbReference type="GO" id="GO:0036503">
    <property type="term" value="P:ERAD pathway"/>
    <property type="evidence" value="ECO:0000318"/>
    <property type="project" value="GO_Central"/>
</dbReference>
<reference evidence="2" key="3">
    <citation type="submission" date="2021-01" db="EMBL/GenBank/DDBJ databases">
        <authorList>
            <consortium name="Genoscope - CEA"/>
            <person name="William W."/>
        </authorList>
    </citation>
    <scope>NUCLEOTIDE SEQUENCE</scope>
</reference>
<dbReference type="PaxDb" id="3708-A0A078G346"/>
<reference evidence="3 4" key="1">
    <citation type="journal article" date="2014" name="Science">
        <title>Plant genetics. Early allopolyploid evolution in the post-Neolithic Brassica napus oilseed genome.</title>
        <authorList>
            <person name="Chalhoub B."/>
            <person name="Denoeud F."/>
            <person name="Liu S."/>
            <person name="Parkin I.A."/>
            <person name="Tang H."/>
            <person name="Wang X."/>
            <person name="Chiquet J."/>
            <person name="Belcram H."/>
            <person name="Tong C."/>
            <person name="Samans B."/>
            <person name="Correa M."/>
            <person name="Da Silva C."/>
            <person name="Just J."/>
            <person name="Falentin C."/>
            <person name="Koh C.S."/>
            <person name="Le Clainche I."/>
            <person name="Bernard M."/>
            <person name="Bento P."/>
            <person name="Noel B."/>
            <person name="Labadie K."/>
            <person name="Alberti A."/>
            <person name="Charles M."/>
            <person name="Arnaud D."/>
            <person name="Guo H."/>
            <person name="Daviaud C."/>
            <person name="Alamery S."/>
            <person name="Jabbari K."/>
            <person name="Zhao M."/>
            <person name="Edger P.P."/>
            <person name="Chelaifa H."/>
            <person name="Tack D."/>
            <person name="Lassalle G."/>
            <person name="Mestiri I."/>
            <person name="Schnel N."/>
            <person name="Le Paslier M.C."/>
            <person name="Fan G."/>
            <person name="Renault V."/>
            <person name="Bayer P.E."/>
            <person name="Golicz A.A."/>
            <person name="Manoli S."/>
            <person name="Lee T.H."/>
            <person name="Thi V.H."/>
            <person name="Chalabi S."/>
            <person name="Hu Q."/>
            <person name="Fan C."/>
            <person name="Tollenaere R."/>
            <person name="Lu Y."/>
            <person name="Battail C."/>
            <person name="Shen J."/>
            <person name="Sidebottom C.H."/>
            <person name="Wang X."/>
            <person name="Canaguier A."/>
            <person name="Chauveau A."/>
            <person name="Berard A."/>
            <person name="Deniot G."/>
            <person name="Guan M."/>
            <person name="Liu Z."/>
            <person name="Sun F."/>
            <person name="Lim Y.P."/>
            <person name="Lyons E."/>
            <person name="Town C.D."/>
            <person name="Bancroft I."/>
            <person name="Wang X."/>
            <person name="Meng J."/>
            <person name="Ma J."/>
            <person name="Pires J.C."/>
            <person name="King G.J."/>
            <person name="Brunel D."/>
            <person name="Delourme R."/>
            <person name="Renard M."/>
            <person name="Aury J.M."/>
            <person name="Adams K.L."/>
            <person name="Batley J."/>
            <person name="Snowdon R.J."/>
            <person name="Tost J."/>
            <person name="Edwards D."/>
            <person name="Zhou Y."/>
            <person name="Hua W."/>
            <person name="Sharpe A.G."/>
            <person name="Paterson A.H."/>
            <person name="Guan C."/>
            <person name="Wincker P."/>
        </authorList>
    </citation>
    <scope>NUCLEOTIDE SEQUENCE [LARGE SCALE GENOMIC DNA]</scope>
    <source>
        <strain evidence="4">cv. Darmor-bzh</strain>
    </source>
</reference>
<evidence type="ECO:0000313" key="2">
    <source>
        <dbReference type="EMBL" id="CAF1821999.1"/>
    </source>
</evidence>
<dbReference type="RefSeq" id="XP_013692014.1">
    <property type="nucleotide sequence ID" value="XM_013836560.3"/>
</dbReference>
<dbReference type="EMBL" id="LK032096">
    <property type="protein sequence ID" value="CDY19432.1"/>
    <property type="molecule type" value="Genomic_DNA"/>
</dbReference>
<dbReference type="Proteomes" id="UP001295469">
    <property type="component" value="Chromosome C04"/>
</dbReference>
<dbReference type="KEGG" id="bna:106396221"/>
<dbReference type="InterPro" id="IPR009060">
    <property type="entry name" value="UBA-like_sf"/>
</dbReference>
<dbReference type="GeneID" id="106396221"/>
<keyword evidence="4" id="KW-1185">Reference proteome</keyword>
<protein>
    <submittedName>
        <fullName evidence="2">(rape) hypothetical protein</fullName>
    </submittedName>
    <submittedName>
        <fullName evidence="3">BnaC04g11670D protein</fullName>
    </submittedName>
</protein>
<dbReference type="OrthoDB" id="1031346at2759"/>
<dbReference type="Gramene" id="CDY19432">
    <property type="protein sequence ID" value="CDY19432"/>
    <property type="gene ID" value="GSBRNA2T00008990001"/>
</dbReference>
<evidence type="ECO:0000313" key="4">
    <source>
        <dbReference type="Proteomes" id="UP000028999"/>
    </source>
</evidence>
<gene>
    <name evidence="3" type="primary">BnaC04g11670D</name>
    <name evidence="2" type="ORF">DARMORV10_C04P16460.1</name>
    <name evidence="3" type="ORF">GSBRNA2T00008990001</name>
</gene>
<evidence type="ECO:0000256" key="1">
    <source>
        <dbReference type="SAM" id="MobiDB-lite"/>
    </source>
</evidence>
<dbReference type="GO" id="GO:0043130">
    <property type="term" value="F:ubiquitin binding"/>
    <property type="evidence" value="ECO:0000318"/>
    <property type="project" value="GO_Central"/>
</dbReference>
<dbReference type="Gene3D" id="1.10.8.10">
    <property type="entry name" value="DNA helicase RuvA subunit, C-terminal domain"/>
    <property type="match status" value="2"/>
</dbReference>
<accession>A0A078G346</accession>
<dbReference type="Pfam" id="PF14555">
    <property type="entry name" value="UBA_4"/>
    <property type="match status" value="2"/>
</dbReference>
<name>A0A078G346_BRANA</name>
<dbReference type="SUPFAM" id="SSF46934">
    <property type="entry name" value="UBA-like"/>
    <property type="match status" value="1"/>
</dbReference>
<evidence type="ECO:0000313" key="3">
    <source>
        <dbReference type="EMBL" id="CDY19432.1"/>
    </source>
</evidence>
<feature type="compositionally biased region" description="Polar residues" evidence="1">
    <location>
        <begin position="41"/>
        <end position="60"/>
    </location>
</feature>
<sequence length="374" mass="41667">MADPLRQICDELEVCKEEALFYLEGFRWDLNAATEACRTKTLPSPAQPPSENQRTAAEQQSRNEKIARFIDLSNGSSSVADATKYLNDNNWSLEDAAGAFCAHRYDKPEKKSKPVPLSHDGGHTEPQFHSTSTNLRSPPWVSTVPFQLAQKRINHFHDVVSAASSKAVIDCLNDCKGDVDAAILYFDDVYSKKNSTECLPHGVKEARIASFSSMTRATRQVAQAYLEKYMWDLDQAIDYFFEPSDSETQKSLEEAGEGDVTVAKPGMASSQVDGKAVEEGSSTETVPDDNRDRTTVESIMITISLADTSGASLELPFRSDQTVRDIRNAIDQRYPNNDRGYVLESGDGLRYMDWNVTVYRVTRGESTTLFQIDP</sequence>
<organism evidence="3 4">
    <name type="scientific">Brassica napus</name>
    <name type="common">Rape</name>
    <dbReference type="NCBI Taxonomy" id="3708"/>
    <lineage>
        <taxon>Eukaryota</taxon>
        <taxon>Viridiplantae</taxon>
        <taxon>Streptophyta</taxon>
        <taxon>Embryophyta</taxon>
        <taxon>Tracheophyta</taxon>
        <taxon>Spermatophyta</taxon>
        <taxon>Magnoliopsida</taxon>
        <taxon>eudicotyledons</taxon>
        <taxon>Gunneridae</taxon>
        <taxon>Pentapetalae</taxon>
        <taxon>rosids</taxon>
        <taxon>malvids</taxon>
        <taxon>Brassicales</taxon>
        <taxon>Brassicaceae</taxon>
        <taxon>Brassiceae</taxon>
        <taxon>Brassica</taxon>
    </lineage>
</organism>
<dbReference type="EMBL" id="HG994368">
    <property type="protein sequence ID" value="CAF1821999.1"/>
    <property type="molecule type" value="Genomic_DNA"/>
</dbReference>
<dbReference type="AlphaFoldDB" id="A0A078G346"/>
<proteinExistence type="predicted"/>
<feature type="region of interest" description="Disordered" evidence="1">
    <location>
        <begin position="39"/>
        <end position="62"/>
    </location>
</feature>